<dbReference type="AlphaFoldDB" id="A0A1I1XHY6"/>
<dbReference type="eggNOG" id="COG2431">
    <property type="taxonomic scope" value="Bacteria"/>
</dbReference>
<dbReference type="InParanoid" id="A0A1I1XHY6"/>
<name>A0A1I1XHY6_9BACT</name>
<reference evidence="2 3" key="1">
    <citation type="submission" date="2016-10" db="EMBL/GenBank/DDBJ databases">
        <authorList>
            <person name="de Groot N.N."/>
        </authorList>
    </citation>
    <scope>NUCLEOTIDE SEQUENCE [LARGE SCALE GENOMIC DNA]</scope>
    <source>
        <strain evidence="2 3">DSM 19012</strain>
    </source>
</reference>
<feature type="transmembrane region" description="Helical" evidence="1">
    <location>
        <begin position="95"/>
        <end position="113"/>
    </location>
</feature>
<keyword evidence="1" id="KW-0812">Transmembrane</keyword>
<feature type="transmembrane region" description="Helical" evidence="1">
    <location>
        <begin position="31"/>
        <end position="49"/>
    </location>
</feature>
<dbReference type="EMBL" id="FONA01000006">
    <property type="protein sequence ID" value="SFE07024.1"/>
    <property type="molecule type" value="Genomic_DNA"/>
</dbReference>
<feature type="transmembrane region" description="Helical" evidence="1">
    <location>
        <begin position="175"/>
        <end position="198"/>
    </location>
</feature>
<feature type="transmembrane region" description="Helical" evidence="1">
    <location>
        <begin position="120"/>
        <end position="143"/>
    </location>
</feature>
<dbReference type="PANTHER" id="PTHR35804:SF1">
    <property type="entry name" value="LYSINE EXPORTER LYSO"/>
    <property type="match status" value="1"/>
</dbReference>
<dbReference type="FunCoup" id="A0A1I1XHY6">
    <property type="interactions" value="37"/>
</dbReference>
<protein>
    <recommendedName>
        <fullName evidence="4">Lysine exporter LysO</fullName>
    </recommendedName>
</protein>
<keyword evidence="1" id="KW-1133">Transmembrane helix</keyword>
<dbReference type="OrthoDB" id="371078at2"/>
<proteinExistence type="predicted"/>
<dbReference type="PANTHER" id="PTHR35804">
    <property type="entry name" value="LYSINE EXPORTER LYSO"/>
    <property type="match status" value="1"/>
</dbReference>
<feature type="transmembrane region" description="Helical" evidence="1">
    <location>
        <begin position="61"/>
        <end position="83"/>
    </location>
</feature>
<dbReference type="GO" id="GO:0015661">
    <property type="term" value="F:L-lysine efflux transmembrane transporter activity"/>
    <property type="evidence" value="ECO:0007669"/>
    <property type="project" value="InterPro"/>
</dbReference>
<dbReference type="Proteomes" id="UP000181976">
    <property type="component" value="Unassembled WGS sequence"/>
</dbReference>
<gene>
    <name evidence="2" type="ORF">SAMN05444380_10652</name>
</gene>
<sequence>MKSSLTIVLFFILGLLAGIYDLVPSFLANENLPTVLLCVLMVLAGMNTGSDKEAFYILKRINFRILLVPIFIIAGSLLGAAFVSFLMNDLSLKETIAVGAGMGYYSLSSVIISRLSGPQLGVVALLSNIFREILTLVYVPILVRYFGKLAGIASGGATAMDTTLPVIVKYSGSEYGIIAVFSGIVLTLLVPLLIPLILDFFIF</sequence>
<evidence type="ECO:0000313" key="2">
    <source>
        <dbReference type="EMBL" id="SFE07024.1"/>
    </source>
</evidence>
<evidence type="ECO:0000256" key="1">
    <source>
        <dbReference type="SAM" id="Phobius"/>
    </source>
</evidence>
<evidence type="ECO:0008006" key="4">
    <source>
        <dbReference type="Google" id="ProtNLM"/>
    </source>
</evidence>
<dbReference type="Pfam" id="PF03956">
    <property type="entry name" value="Lys_export"/>
    <property type="match status" value="1"/>
</dbReference>
<keyword evidence="3" id="KW-1185">Reference proteome</keyword>
<evidence type="ECO:0000313" key="3">
    <source>
        <dbReference type="Proteomes" id="UP000181976"/>
    </source>
</evidence>
<keyword evidence="1" id="KW-0472">Membrane</keyword>
<dbReference type="STRING" id="385682.SAMN05444380_10652"/>
<dbReference type="InterPro" id="IPR005642">
    <property type="entry name" value="LysO"/>
</dbReference>
<organism evidence="2 3">
    <name type="scientific">Thermophagus xiamenensis</name>
    <dbReference type="NCBI Taxonomy" id="385682"/>
    <lineage>
        <taxon>Bacteria</taxon>
        <taxon>Pseudomonadati</taxon>
        <taxon>Bacteroidota</taxon>
        <taxon>Bacteroidia</taxon>
        <taxon>Marinilabiliales</taxon>
        <taxon>Marinilabiliaceae</taxon>
        <taxon>Thermophagus</taxon>
    </lineage>
</organism>
<dbReference type="GO" id="GO:0005886">
    <property type="term" value="C:plasma membrane"/>
    <property type="evidence" value="ECO:0007669"/>
    <property type="project" value="TreeGrafter"/>
</dbReference>
<accession>A0A1I1XHY6</accession>